<keyword evidence="2" id="KW-1185">Reference proteome</keyword>
<proteinExistence type="predicted"/>
<comment type="caution">
    <text evidence="1">The sequence shown here is derived from an EMBL/GenBank/DDBJ whole genome shotgun (WGS) entry which is preliminary data.</text>
</comment>
<dbReference type="AlphaFoldDB" id="A0A4Y2C1A0"/>
<dbReference type="Proteomes" id="UP000499080">
    <property type="component" value="Unassembled WGS sequence"/>
</dbReference>
<gene>
    <name evidence="1" type="ORF">AVEN_144591_1</name>
</gene>
<reference evidence="1 2" key="1">
    <citation type="journal article" date="2019" name="Sci. Rep.">
        <title>Orb-weaving spider Araneus ventricosus genome elucidates the spidroin gene catalogue.</title>
        <authorList>
            <person name="Kono N."/>
            <person name="Nakamura H."/>
            <person name="Ohtoshi R."/>
            <person name="Moran D.A.P."/>
            <person name="Shinohara A."/>
            <person name="Yoshida Y."/>
            <person name="Fujiwara M."/>
            <person name="Mori M."/>
            <person name="Tomita M."/>
            <person name="Arakawa K."/>
        </authorList>
    </citation>
    <scope>NUCLEOTIDE SEQUENCE [LARGE SCALE GENOMIC DNA]</scope>
</reference>
<dbReference type="EMBL" id="BGPR01000127">
    <property type="protein sequence ID" value="GBL97144.1"/>
    <property type="molecule type" value="Genomic_DNA"/>
</dbReference>
<sequence length="92" mass="10020">MTAAAIARVLRPESALPSPATAQPFPMEVCFIIGGGISIPTIIVLPEKGEPFTYPAASHTRTRGVLPEMDNIGESKHPISKYFEEIVIEYHN</sequence>
<organism evidence="1 2">
    <name type="scientific">Araneus ventricosus</name>
    <name type="common">Orbweaver spider</name>
    <name type="synonym">Epeira ventricosa</name>
    <dbReference type="NCBI Taxonomy" id="182803"/>
    <lineage>
        <taxon>Eukaryota</taxon>
        <taxon>Metazoa</taxon>
        <taxon>Ecdysozoa</taxon>
        <taxon>Arthropoda</taxon>
        <taxon>Chelicerata</taxon>
        <taxon>Arachnida</taxon>
        <taxon>Araneae</taxon>
        <taxon>Araneomorphae</taxon>
        <taxon>Entelegynae</taxon>
        <taxon>Araneoidea</taxon>
        <taxon>Araneidae</taxon>
        <taxon>Araneus</taxon>
    </lineage>
</organism>
<evidence type="ECO:0000313" key="1">
    <source>
        <dbReference type="EMBL" id="GBL97144.1"/>
    </source>
</evidence>
<name>A0A4Y2C1A0_ARAVE</name>
<evidence type="ECO:0000313" key="2">
    <source>
        <dbReference type="Proteomes" id="UP000499080"/>
    </source>
</evidence>
<protein>
    <submittedName>
        <fullName evidence="1">Uncharacterized protein</fullName>
    </submittedName>
</protein>
<accession>A0A4Y2C1A0</accession>